<dbReference type="InterPro" id="IPR013976">
    <property type="entry name" value="HDOD"/>
</dbReference>
<protein>
    <submittedName>
        <fullName evidence="2">HD-like signal output (HDOD) domain, no enzymatic activity</fullName>
    </submittedName>
</protein>
<dbReference type="RefSeq" id="WP_091646273.1">
    <property type="nucleotide sequence ID" value="NZ_FOEG01000013.1"/>
</dbReference>
<gene>
    <name evidence="2" type="ORF">SAMN04488052_11383</name>
</gene>
<accession>A0A1H8VM80</accession>
<evidence type="ECO:0000313" key="2">
    <source>
        <dbReference type="EMBL" id="SEP16404.1"/>
    </source>
</evidence>
<dbReference type="OrthoDB" id="9770715at2"/>
<dbReference type="EMBL" id="FOEG01000013">
    <property type="protein sequence ID" value="SEP16404.1"/>
    <property type="molecule type" value="Genomic_DNA"/>
</dbReference>
<dbReference type="PANTHER" id="PTHR33525">
    <property type="match status" value="1"/>
</dbReference>
<name>A0A1H8VM80_9GAMM</name>
<dbReference type="Proteomes" id="UP000199657">
    <property type="component" value="Unassembled WGS sequence"/>
</dbReference>
<dbReference type="SUPFAM" id="SSF109604">
    <property type="entry name" value="HD-domain/PDEase-like"/>
    <property type="match status" value="1"/>
</dbReference>
<dbReference type="AlphaFoldDB" id="A0A1H8VM80"/>
<evidence type="ECO:0000259" key="1">
    <source>
        <dbReference type="PROSITE" id="PS51833"/>
    </source>
</evidence>
<evidence type="ECO:0000313" key="3">
    <source>
        <dbReference type="Proteomes" id="UP000199657"/>
    </source>
</evidence>
<dbReference type="PANTHER" id="PTHR33525:SF3">
    <property type="entry name" value="RIBONUCLEASE Y"/>
    <property type="match status" value="1"/>
</dbReference>
<keyword evidence="3" id="KW-1185">Reference proteome</keyword>
<dbReference type="Pfam" id="PF08668">
    <property type="entry name" value="HDOD"/>
    <property type="match status" value="1"/>
</dbReference>
<proteinExistence type="predicted"/>
<organism evidence="2 3">
    <name type="scientific">Aquisalimonas asiatica</name>
    <dbReference type="NCBI Taxonomy" id="406100"/>
    <lineage>
        <taxon>Bacteria</taxon>
        <taxon>Pseudomonadati</taxon>
        <taxon>Pseudomonadota</taxon>
        <taxon>Gammaproteobacteria</taxon>
        <taxon>Chromatiales</taxon>
        <taxon>Ectothiorhodospiraceae</taxon>
        <taxon>Aquisalimonas</taxon>
    </lineage>
</organism>
<dbReference type="Gene3D" id="1.10.3210.10">
    <property type="entry name" value="Hypothetical protein af1432"/>
    <property type="match status" value="1"/>
</dbReference>
<dbReference type="PROSITE" id="PS51833">
    <property type="entry name" value="HDOD"/>
    <property type="match status" value="1"/>
</dbReference>
<reference evidence="2 3" key="1">
    <citation type="submission" date="2016-10" db="EMBL/GenBank/DDBJ databases">
        <authorList>
            <person name="de Groot N.N."/>
        </authorList>
    </citation>
    <scope>NUCLEOTIDE SEQUENCE [LARGE SCALE GENOMIC DNA]</scope>
    <source>
        <strain evidence="2 3">CGMCC 1.6291</strain>
    </source>
</reference>
<dbReference type="STRING" id="406100.SAMN04488052_11383"/>
<sequence>MAQQDLERIEELPTLPRFVQDILKVVNDKDAPLPDVAAALAMDPGTSGRVVSAANAAFFTGYQPIYSVDDAAVRLGLNRVRVLATTTLLSAQFQSCSCPALNQGRFWRASMNVALCASKLGNYVPLETETAAGYLAGLLHNIGVLANAHVFPDAMQRALTADDRDDTRLAEREQRELGFDHYQSGSRLLASWDLPDPLVTVVAHHADPDYQGDWARLTDMVGACVDWYRAGYEDRPTRRILRGISEPKLNNIGMSCRREDEQLGTFAEEVAGAA</sequence>
<dbReference type="InterPro" id="IPR052340">
    <property type="entry name" value="RNase_Y/CdgJ"/>
</dbReference>
<feature type="domain" description="HDOD" evidence="1">
    <location>
        <begin position="12"/>
        <end position="208"/>
    </location>
</feature>